<dbReference type="SUPFAM" id="SSF57716">
    <property type="entry name" value="Glucocorticoid receptor-like (DNA-binding domain)"/>
    <property type="match status" value="1"/>
</dbReference>
<dbReference type="EMBL" id="CP046235">
    <property type="protein sequence ID" value="WFD47713.1"/>
    <property type="molecule type" value="Genomic_DNA"/>
</dbReference>
<evidence type="ECO:0000256" key="2">
    <source>
        <dbReference type="ARBA" id="ARBA00022771"/>
    </source>
</evidence>
<dbReference type="Proteomes" id="UP000818624">
    <property type="component" value="Chromosome 2"/>
</dbReference>
<name>A0ABY8EQE7_MALFU</name>
<feature type="compositionally biased region" description="Basic and acidic residues" evidence="5">
    <location>
        <begin position="254"/>
        <end position="275"/>
    </location>
</feature>
<dbReference type="InterPro" id="IPR051140">
    <property type="entry name" value="GATA_TF"/>
</dbReference>
<feature type="compositionally biased region" description="Basic and acidic residues" evidence="5">
    <location>
        <begin position="492"/>
        <end position="505"/>
    </location>
</feature>
<organism evidence="7 8">
    <name type="scientific">Malassezia furfur</name>
    <name type="common">Pityriasis versicolor infection agent</name>
    <name type="synonym">Pityrosporum furfur</name>
    <dbReference type="NCBI Taxonomy" id="55194"/>
    <lineage>
        <taxon>Eukaryota</taxon>
        <taxon>Fungi</taxon>
        <taxon>Dikarya</taxon>
        <taxon>Basidiomycota</taxon>
        <taxon>Ustilaginomycotina</taxon>
        <taxon>Malasseziomycetes</taxon>
        <taxon>Malasseziales</taxon>
        <taxon>Malasseziaceae</taxon>
        <taxon>Malassezia</taxon>
    </lineage>
</organism>
<feature type="compositionally biased region" description="Polar residues" evidence="5">
    <location>
        <begin position="427"/>
        <end position="440"/>
    </location>
</feature>
<feature type="domain" description="GATA-type" evidence="6">
    <location>
        <begin position="363"/>
        <end position="392"/>
    </location>
</feature>
<evidence type="ECO:0000313" key="8">
    <source>
        <dbReference type="Proteomes" id="UP000818624"/>
    </source>
</evidence>
<accession>A0ABY8EQE7</accession>
<gene>
    <name evidence="7" type="ORF">GLX27_002371</name>
</gene>
<dbReference type="Gene3D" id="3.30.50.10">
    <property type="entry name" value="Erythroid Transcription Factor GATA-1, subunit A"/>
    <property type="match status" value="1"/>
</dbReference>
<evidence type="ECO:0000256" key="4">
    <source>
        <dbReference type="PROSITE-ProRule" id="PRU00094"/>
    </source>
</evidence>
<feature type="compositionally biased region" description="Low complexity" evidence="5">
    <location>
        <begin position="100"/>
        <end position="111"/>
    </location>
</feature>
<dbReference type="PROSITE" id="PS50114">
    <property type="entry name" value="GATA_ZN_FINGER_2"/>
    <property type="match status" value="1"/>
</dbReference>
<evidence type="ECO:0000256" key="3">
    <source>
        <dbReference type="ARBA" id="ARBA00022833"/>
    </source>
</evidence>
<dbReference type="InterPro" id="IPR013088">
    <property type="entry name" value="Znf_NHR/GATA"/>
</dbReference>
<protein>
    <recommendedName>
        <fullName evidence="6">GATA-type domain-containing protein</fullName>
    </recommendedName>
</protein>
<dbReference type="PANTHER" id="PTHR45658">
    <property type="entry name" value="GATA TRANSCRIPTION FACTOR"/>
    <property type="match status" value="1"/>
</dbReference>
<feature type="region of interest" description="Disordered" evidence="5">
    <location>
        <begin position="1"/>
        <end position="132"/>
    </location>
</feature>
<feature type="region of interest" description="Disordered" evidence="5">
    <location>
        <begin position="247"/>
        <end position="287"/>
    </location>
</feature>
<keyword evidence="8" id="KW-1185">Reference proteome</keyword>
<dbReference type="CDD" id="cd00202">
    <property type="entry name" value="ZnF_GATA"/>
    <property type="match status" value="1"/>
</dbReference>
<evidence type="ECO:0000259" key="6">
    <source>
        <dbReference type="PROSITE" id="PS50114"/>
    </source>
</evidence>
<reference evidence="7 8" key="1">
    <citation type="journal article" date="2020" name="Elife">
        <title>Loss of centromere function drives karyotype evolution in closely related Malassezia species.</title>
        <authorList>
            <person name="Sankaranarayanan S.R."/>
            <person name="Ianiri G."/>
            <person name="Coelho M.A."/>
            <person name="Reza M.H."/>
            <person name="Thimmappa B.C."/>
            <person name="Ganguly P."/>
            <person name="Vadnala R.N."/>
            <person name="Sun S."/>
            <person name="Siddharthan R."/>
            <person name="Tellgren-Roth C."/>
            <person name="Dawson T.L."/>
            <person name="Heitman J."/>
            <person name="Sanyal K."/>
        </authorList>
    </citation>
    <scope>NUCLEOTIDE SEQUENCE [LARGE SCALE GENOMIC DNA]</scope>
    <source>
        <strain evidence="7">CBS14141</strain>
    </source>
</reference>
<evidence type="ECO:0000313" key="7">
    <source>
        <dbReference type="EMBL" id="WFD47713.1"/>
    </source>
</evidence>
<keyword evidence="1" id="KW-0479">Metal-binding</keyword>
<keyword evidence="3" id="KW-0862">Zinc</keyword>
<sequence length="532" mass="55435">MAKANPNVSRLPDSDVVKLPPLRSLEPMAHTASENTAPREQDALTAPAPVASDDRAAPSAEKPGLDTAARASFRSSQAAPAAASSQSSYRSPSPPPPAPAALASLGAQSAPYESHGEPRPSRAGEAASHANYTASRTGAAAAMPPVAAAQPAIAPWSSGMQGTMEPNTLYSLERIHAASLALYNYASEHLERQLPAAPEELYGLLPIASEIGQELRSLLGMHEGRMPRDAADVAPYYPWTSGSGAAPPYWMPGSRDERDGKTLRGDEGDADDKTGHLRRRSPSQAKINDRMAPRGMRALSGGEDLGSYASSVSGQPMRADSMYLQQPYGAHGVGKSTQGDAGGSGQYVPKYRKRSRAPAPGVCHACGNSDTPEWRRGPDGARTLCNACGLHFSKLVRRRTLEYANAAPGTPIPPVTTAELRASTNVGNHANMNMSPNAGNASVPVRTRPASMYSNPAAGPTTARPVPVDPAVEVGAVGASNVPPPAPQPAHAELDRSHDVSRSDDAGASLGKRPAGEASELEPASQQPRAEP</sequence>
<evidence type="ECO:0000256" key="5">
    <source>
        <dbReference type="SAM" id="MobiDB-lite"/>
    </source>
</evidence>
<keyword evidence="2 4" id="KW-0863">Zinc-finger</keyword>
<feature type="region of interest" description="Disordered" evidence="5">
    <location>
        <begin position="427"/>
        <end position="532"/>
    </location>
</feature>
<proteinExistence type="predicted"/>
<dbReference type="SMART" id="SM00401">
    <property type="entry name" value="ZnF_GATA"/>
    <property type="match status" value="1"/>
</dbReference>
<dbReference type="Pfam" id="PF00320">
    <property type="entry name" value="GATA"/>
    <property type="match status" value="1"/>
</dbReference>
<feature type="compositionally biased region" description="Low complexity" evidence="5">
    <location>
        <begin position="68"/>
        <end position="91"/>
    </location>
</feature>
<dbReference type="InterPro" id="IPR000679">
    <property type="entry name" value="Znf_GATA"/>
</dbReference>
<evidence type="ECO:0000256" key="1">
    <source>
        <dbReference type="ARBA" id="ARBA00022723"/>
    </source>
</evidence>